<dbReference type="FunFam" id="3.40.50.300:FF:000056">
    <property type="entry name" value="Cell division ATP-binding protein FtsE"/>
    <property type="match status" value="1"/>
</dbReference>
<evidence type="ECO:0000256" key="8">
    <source>
        <dbReference type="ARBA" id="ARBA00023136"/>
    </source>
</evidence>
<name>A0A6P1E6U0_LENHI</name>
<keyword evidence="4" id="KW-0547">Nucleotide-binding</keyword>
<comment type="similarity">
    <text evidence="1">Belongs to the ABC transporter superfamily.</text>
</comment>
<evidence type="ECO:0000313" key="13">
    <source>
        <dbReference type="Proteomes" id="UP000465035"/>
    </source>
</evidence>
<dbReference type="PROSITE" id="PS50893">
    <property type="entry name" value="ABC_TRANSPORTER_2"/>
    <property type="match status" value="1"/>
</dbReference>
<dbReference type="PROSITE" id="PS00211">
    <property type="entry name" value="ABC_TRANSPORTER_1"/>
    <property type="match status" value="1"/>
</dbReference>
<dbReference type="EMBL" id="CP047121">
    <property type="protein sequence ID" value="QHB51452.1"/>
    <property type="molecule type" value="Genomic_DNA"/>
</dbReference>
<dbReference type="Pfam" id="PF00005">
    <property type="entry name" value="ABC_tran"/>
    <property type="match status" value="1"/>
</dbReference>
<comment type="function">
    <text evidence="10">Part of the ABC transporter FtsEX involved in cellular division. Has ATPase activity. Essential for cell division and viability.</text>
</comment>
<evidence type="ECO:0000313" key="12">
    <source>
        <dbReference type="EMBL" id="QHB51452.1"/>
    </source>
</evidence>
<dbReference type="InterPro" id="IPR045865">
    <property type="entry name" value="ACT-like_dom_sf"/>
</dbReference>
<evidence type="ECO:0000256" key="9">
    <source>
        <dbReference type="ARBA" id="ARBA00049360"/>
    </source>
</evidence>
<dbReference type="AlphaFoldDB" id="A0A6P1E6U0"/>
<dbReference type="InterPro" id="IPR018449">
    <property type="entry name" value="NIL_domain"/>
</dbReference>
<dbReference type="InterPro" id="IPR027417">
    <property type="entry name" value="P-loop_NTPase"/>
</dbReference>
<dbReference type="SMART" id="SM00382">
    <property type="entry name" value="AAA"/>
    <property type="match status" value="1"/>
</dbReference>
<evidence type="ECO:0000256" key="3">
    <source>
        <dbReference type="ARBA" id="ARBA00022475"/>
    </source>
</evidence>
<dbReference type="InterPro" id="IPR050086">
    <property type="entry name" value="MetN_ABC_transporter-like"/>
</dbReference>
<organism evidence="12 13">
    <name type="scientific">Lentilactobacillus hilgardii</name>
    <name type="common">Lactobacillus hilgardii</name>
    <dbReference type="NCBI Taxonomy" id="1588"/>
    <lineage>
        <taxon>Bacteria</taxon>
        <taxon>Bacillati</taxon>
        <taxon>Bacillota</taxon>
        <taxon>Bacilli</taxon>
        <taxon>Lactobacillales</taxon>
        <taxon>Lactobacillaceae</taxon>
        <taxon>Lentilactobacillus</taxon>
    </lineage>
</organism>
<dbReference type="Pfam" id="PF09383">
    <property type="entry name" value="NIL"/>
    <property type="match status" value="1"/>
</dbReference>
<protein>
    <submittedName>
        <fullName evidence="12">ATP-binding cassette domain-containing protein</fullName>
    </submittedName>
</protein>
<evidence type="ECO:0000256" key="1">
    <source>
        <dbReference type="ARBA" id="ARBA00005417"/>
    </source>
</evidence>
<dbReference type="GO" id="GO:0005524">
    <property type="term" value="F:ATP binding"/>
    <property type="evidence" value="ECO:0007669"/>
    <property type="project" value="UniProtKB-KW"/>
</dbReference>
<dbReference type="PANTHER" id="PTHR43166:SF30">
    <property type="entry name" value="METHIONINE IMPORT ATP-BINDING PROTEIN METN"/>
    <property type="match status" value="1"/>
</dbReference>
<dbReference type="SUPFAM" id="SSF55021">
    <property type="entry name" value="ACT-like"/>
    <property type="match status" value="1"/>
</dbReference>
<dbReference type="InterPro" id="IPR003593">
    <property type="entry name" value="AAA+_ATPase"/>
</dbReference>
<dbReference type="SUPFAM" id="SSF52540">
    <property type="entry name" value="P-loop containing nucleoside triphosphate hydrolases"/>
    <property type="match status" value="1"/>
</dbReference>
<keyword evidence="2" id="KW-0813">Transport</keyword>
<dbReference type="Proteomes" id="UP000465035">
    <property type="component" value="Chromosome"/>
</dbReference>
<dbReference type="GeneID" id="69057531"/>
<dbReference type="Gene3D" id="3.40.50.300">
    <property type="entry name" value="P-loop containing nucleotide triphosphate hydrolases"/>
    <property type="match status" value="1"/>
</dbReference>
<evidence type="ECO:0000256" key="6">
    <source>
        <dbReference type="ARBA" id="ARBA00022967"/>
    </source>
</evidence>
<dbReference type="RefSeq" id="WP_003552535.1">
    <property type="nucleotide sequence ID" value="NZ_CABKOL010000106.1"/>
</dbReference>
<accession>A0A6P1E6U0</accession>
<reference evidence="12 13" key="1">
    <citation type="submission" date="2019-12" db="EMBL/GenBank/DDBJ databases">
        <title>Lactobacillus hilgardii FLUB.</title>
        <authorList>
            <person name="Gustaw K."/>
        </authorList>
    </citation>
    <scope>NUCLEOTIDE SEQUENCE [LARGE SCALE GENOMIC DNA]</scope>
    <source>
        <strain evidence="12 13">FLUB</strain>
    </source>
</reference>
<evidence type="ECO:0000256" key="10">
    <source>
        <dbReference type="ARBA" id="ARBA00055994"/>
    </source>
</evidence>
<dbReference type="GO" id="GO:0006865">
    <property type="term" value="P:amino acid transport"/>
    <property type="evidence" value="ECO:0007669"/>
    <property type="project" value="UniProtKB-KW"/>
</dbReference>
<sequence length="351" mass="39185">MTNNALIKFDHVEKTFPKKNGVSQKVLNDVSLSINEGSIFGIIGYSGAGKSTLIRCVNGIEKPTRGNVFFQDQVINQLKAGELRDARQKIGMIFQQFNLMPSRTVFQNIYLPIKYQHQKKEEAAKRVDKLLDLVGLPDKANAFPSELSGGQQQRVAIARALIDNPKVLLCDEATSALDPQTTQDILDLLRRLNRELGITLIVVTHEMDVIEQICDDVAVLDHGQIVESGDVYSIFADPKDDLTKRFIDTTSRLDLSDEIIHSHLINLSGSQRLVKITYLNGKAMQPLISYISRTFEVDANIVVGDIKILQSKPIGGLAFVLDGKPEQIEHALSYLKDQDIRVEVLDYVKSD</sequence>
<keyword evidence="8" id="KW-0472">Membrane</keyword>
<proteinExistence type="inferred from homology"/>
<dbReference type="SMART" id="SM00930">
    <property type="entry name" value="NIL"/>
    <property type="match status" value="1"/>
</dbReference>
<dbReference type="SMR" id="A0A6P1E6U0"/>
<keyword evidence="6" id="KW-1278">Translocase</keyword>
<evidence type="ECO:0000256" key="2">
    <source>
        <dbReference type="ARBA" id="ARBA00022448"/>
    </source>
</evidence>
<comment type="catalytic activity">
    <reaction evidence="9">
        <text>ATP + H2O = ADP + phosphate + H(+)</text>
        <dbReference type="Rhea" id="RHEA:13065"/>
        <dbReference type="ChEBI" id="CHEBI:15377"/>
        <dbReference type="ChEBI" id="CHEBI:15378"/>
        <dbReference type="ChEBI" id="CHEBI:30616"/>
        <dbReference type="ChEBI" id="CHEBI:43474"/>
        <dbReference type="ChEBI" id="CHEBI:456216"/>
    </reaction>
</comment>
<dbReference type="PANTHER" id="PTHR43166">
    <property type="entry name" value="AMINO ACID IMPORT ATP-BINDING PROTEIN"/>
    <property type="match status" value="1"/>
</dbReference>
<keyword evidence="3" id="KW-1003">Cell membrane</keyword>
<feature type="domain" description="ABC transporter" evidence="11">
    <location>
        <begin position="7"/>
        <end position="247"/>
    </location>
</feature>
<gene>
    <name evidence="12" type="ORF">GQR93_04075</name>
</gene>
<dbReference type="InterPro" id="IPR017871">
    <property type="entry name" value="ABC_transporter-like_CS"/>
</dbReference>
<dbReference type="GO" id="GO:0016887">
    <property type="term" value="F:ATP hydrolysis activity"/>
    <property type="evidence" value="ECO:0007669"/>
    <property type="project" value="InterPro"/>
</dbReference>
<evidence type="ECO:0000256" key="5">
    <source>
        <dbReference type="ARBA" id="ARBA00022840"/>
    </source>
</evidence>
<dbReference type="InterPro" id="IPR003439">
    <property type="entry name" value="ABC_transporter-like_ATP-bd"/>
</dbReference>
<evidence type="ECO:0000256" key="4">
    <source>
        <dbReference type="ARBA" id="ARBA00022741"/>
    </source>
</evidence>
<dbReference type="CDD" id="cd03258">
    <property type="entry name" value="ABC_MetN_methionine_transporter"/>
    <property type="match status" value="1"/>
</dbReference>
<keyword evidence="5 12" id="KW-0067">ATP-binding</keyword>
<dbReference type="Gene3D" id="3.30.70.260">
    <property type="match status" value="1"/>
</dbReference>
<dbReference type="InterPro" id="IPR041701">
    <property type="entry name" value="MetN_ABC"/>
</dbReference>
<dbReference type="GO" id="GO:0005886">
    <property type="term" value="C:plasma membrane"/>
    <property type="evidence" value="ECO:0007669"/>
    <property type="project" value="UniProtKB-ARBA"/>
</dbReference>
<evidence type="ECO:0000256" key="7">
    <source>
        <dbReference type="ARBA" id="ARBA00022970"/>
    </source>
</evidence>
<keyword evidence="7" id="KW-0029">Amino-acid transport</keyword>
<evidence type="ECO:0000259" key="11">
    <source>
        <dbReference type="PROSITE" id="PS50893"/>
    </source>
</evidence>